<keyword evidence="3" id="KW-1185">Reference proteome</keyword>
<gene>
    <name evidence="2" type="ORF">ThidrDRAFT_2839</name>
</gene>
<organism evidence="2 3">
    <name type="scientific">Thiorhodococcus drewsii AZ1</name>
    <dbReference type="NCBI Taxonomy" id="765913"/>
    <lineage>
        <taxon>Bacteria</taxon>
        <taxon>Pseudomonadati</taxon>
        <taxon>Pseudomonadota</taxon>
        <taxon>Gammaproteobacteria</taxon>
        <taxon>Chromatiales</taxon>
        <taxon>Chromatiaceae</taxon>
        <taxon>Thiorhodococcus</taxon>
    </lineage>
</organism>
<evidence type="ECO:0000313" key="3">
    <source>
        <dbReference type="Proteomes" id="UP000004200"/>
    </source>
</evidence>
<dbReference type="PATRIC" id="fig|765913.3.peg.2902"/>
<protein>
    <recommendedName>
        <fullName evidence="4">YtxH domain-containing protein</fullName>
    </recommendedName>
</protein>
<dbReference type="AlphaFoldDB" id="G2E3H6"/>
<evidence type="ECO:0008006" key="4">
    <source>
        <dbReference type="Google" id="ProtNLM"/>
    </source>
</evidence>
<accession>G2E3H6</accession>
<comment type="caution">
    <text evidence="2">The sequence shown here is derived from an EMBL/GenBank/DDBJ whole genome shotgun (WGS) entry which is preliminary data.</text>
</comment>
<dbReference type="EMBL" id="AFWT01000020">
    <property type="protein sequence ID" value="EGV30089.1"/>
    <property type="molecule type" value="Genomic_DNA"/>
</dbReference>
<dbReference type="Proteomes" id="UP000004200">
    <property type="component" value="Unassembled WGS sequence"/>
</dbReference>
<dbReference type="RefSeq" id="WP_007041552.1">
    <property type="nucleotide sequence ID" value="NZ_AFWT01000020.1"/>
</dbReference>
<reference evidence="2 3" key="1">
    <citation type="submission" date="2011-06" db="EMBL/GenBank/DDBJ databases">
        <title>The draft genome of Thiorhodococcus drewsii AZ1.</title>
        <authorList>
            <consortium name="US DOE Joint Genome Institute (JGI-PGF)"/>
            <person name="Lucas S."/>
            <person name="Han J."/>
            <person name="Lapidus A."/>
            <person name="Cheng J.-F."/>
            <person name="Goodwin L."/>
            <person name="Pitluck S."/>
            <person name="Peters L."/>
            <person name="Land M.L."/>
            <person name="Hauser L."/>
            <person name="Vogl K."/>
            <person name="Liu Z."/>
            <person name="Imhoff J."/>
            <person name="Thiel V."/>
            <person name="Frigaard N.-U."/>
            <person name="Bryant D.A."/>
            <person name="Woyke T.J."/>
        </authorList>
    </citation>
    <scope>NUCLEOTIDE SEQUENCE [LARGE SCALE GENOMIC DNA]</scope>
    <source>
        <strain evidence="2 3">AZ1</strain>
    </source>
</reference>
<sequence>MSQNDYQQGQRASQYPGGSVGGGYSGQAQPGMPYHTAYPSNQQFSQQFNQQPNRSALGLPNDRFLKGMLIGAAATYLLTNEQVQRTAIKGAVKVWSLLQGGVEEVKEKFGDAAAELHHASEKKGG</sequence>
<dbReference type="STRING" id="765913.ThidrDRAFT_2839"/>
<evidence type="ECO:0000256" key="1">
    <source>
        <dbReference type="SAM" id="MobiDB-lite"/>
    </source>
</evidence>
<name>G2E3H6_9GAMM</name>
<evidence type="ECO:0000313" key="2">
    <source>
        <dbReference type="EMBL" id="EGV30089.1"/>
    </source>
</evidence>
<dbReference type="OrthoDB" id="5772916at2"/>
<proteinExistence type="predicted"/>
<dbReference type="eggNOG" id="ENOG50337FG">
    <property type="taxonomic scope" value="Bacteria"/>
</dbReference>
<feature type="compositionally biased region" description="Polar residues" evidence="1">
    <location>
        <begin position="1"/>
        <end position="11"/>
    </location>
</feature>
<feature type="region of interest" description="Disordered" evidence="1">
    <location>
        <begin position="1"/>
        <end position="39"/>
    </location>
</feature>